<proteinExistence type="predicted"/>
<organism evidence="1 2">
    <name type="scientific">Ceratodon purpureus</name>
    <name type="common">Fire moss</name>
    <name type="synonym">Dicranum purpureum</name>
    <dbReference type="NCBI Taxonomy" id="3225"/>
    <lineage>
        <taxon>Eukaryota</taxon>
        <taxon>Viridiplantae</taxon>
        <taxon>Streptophyta</taxon>
        <taxon>Embryophyta</taxon>
        <taxon>Bryophyta</taxon>
        <taxon>Bryophytina</taxon>
        <taxon>Bryopsida</taxon>
        <taxon>Dicranidae</taxon>
        <taxon>Pseudoditrichales</taxon>
        <taxon>Ditrichaceae</taxon>
        <taxon>Ceratodon</taxon>
    </lineage>
</organism>
<sequence>MGLSTAALSSCCVQAESFGTRSWSSTLSTLSTISVSRQFVTLWRALGQSDSSAPEQRISAEDNPFVKPLSNVYSVVPCRMCQGSNWTAMERTFGRHHYYVHSKRRGPRKDWFLEMVSACDETTRFWINSKILKDREQWSAGWLQRGELHGIKDETLREEAKATICKACKGCRTQPCQMCAKSEGDLHQSRELDIIDV</sequence>
<reference evidence="1" key="1">
    <citation type="submission" date="2020-06" db="EMBL/GenBank/DDBJ databases">
        <title>WGS assembly of Ceratodon purpureus strain R40.</title>
        <authorList>
            <person name="Carey S.B."/>
            <person name="Jenkins J."/>
            <person name="Shu S."/>
            <person name="Lovell J.T."/>
            <person name="Sreedasyam A."/>
            <person name="Maumus F."/>
            <person name="Tiley G.P."/>
            <person name="Fernandez-Pozo N."/>
            <person name="Barry K."/>
            <person name="Chen C."/>
            <person name="Wang M."/>
            <person name="Lipzen A."/>
            <person name="Daum C."/>
            <person name="Saski C.A."/>
            <person name="Payton A.C."/>
            <person name="Mcbreen J.C."/>
            <person name="Conrad R.E."/>
            <person name="Kollar L.M."/>
            <person name="Olsson S."/>
            <person name="Huttunen S."/>
            <person name="Landis J.B."/>
            <person name="Wickett N.J."/>
            <person name="Johnson M.G."/>
            <person name="Rensing S.A."/>
            <person name="Grimwood J."/>
            <person name="Schmutz J."/>
            <person name="Mcdaniel S.F."/>
        </authorList>
    </citation>
    <scope>NUCLEOTIDE SEQUENCE</scope>
    <source>
        <strain evidence="1">R40</strain>
    </source>
</reference>
<keyword evidence="2" id="KW-1185">Reference proteome</keyword>
<dbReference type="InterPro" id="IPR012663">
    <property type="entry name" value="CHP02450_Tryp"/>
</dbReference>
<protein>
    <submittedName>
        <fullName evidence="1">Uncharacterized protein</fullName>
    </submittedName>
</protein>
<dbReference type="AlphaFoldDB" id="A0A8T0J926"/>
<dbReference type="NCBIfam" id="TIGR02450">
    <property type="entry name" value="TIGR02450 family Trp-rich protein"/>
    <property type="match status" value="1"/>
</dbReference>
<dbReference type="Pfam" id="PF09493">
    <property type="entry name" value="DUF2389"/>
    <property type="match status" value="1"/>
</dbReference>
<evidence type="ECO:0000313" key="2">
    <source>
        <dbReference type="Proteomes" id="UP000822688"/>
    </source>
</evidence>
<accession>A0A8T0J926</accession>
<gene>
    <name evidence="1" type="ORF">KC19_1G161300</name>
</gene>
<dbReference type="Proteomes" id="UP000822688">
    <property type="component" value="Chromosome 1"/>
</dbReference>
<name>A0A8T0J926_CERPU</name>
<dbReference type="EMBL" id="CM026421">
    <property type="protein sequence ID" value="KAG0591251.1"/>
    <property type="molecule type" value="Genomic_DNA"/>
</dbReference>
<evidence type="ECO:0000313" key="1">
    <source>
        <dbReference type="EMBL" id="KAG0591251.1"/>
    </source>
</evidence>
<comment type="caution">
    <text evidence="1">The sequence shown here is derived from an EMBL/GenBank/DDBJ whole genome shotgun (WGS) entry which is preliminary data.</text>
</comment>